<feature type="region of interest" description="Disordered" evidence="17">
    <location>
        <begin position="1809"/>
        <end position="1875"/>
    </location>
</feature>
<dbReference type="InterPro" id="IPR014876">
    <property type="entry name" value="DEK_C"/>
</dbReference>
<name>A0AAD6Z0S9_9AGAR</name>
<dbReference type="GO" id="GO:0004100">
    <property type="term" value="F:chitin synthase activity"/>
    <property type="evidence" value="ECO:0007669"/>
    <property type="project" value="UniProtKB-EC"/>
</dbReference>
<dbReference type="InterPro" id="IPR036037">
    <property type="entry name" value="MYSc_Myo17"/>
</dbReference>
<evidence type="ECO:0000256" key="17">
    <source>
        <dbReference type="SAM" id="MobiDB-lite"/>
    </source>
</evidence>
<keyword evidence="4" id="KW-0328">Glycosyltransferase</keyword>
<dbReference type="SMART" id="SM00242">
    <property type="entry name" value="MYSc"/>
    <property type="match status" value="1"/>
</dbReference>
<dbReference type="Gene3D" id="1.20.120.720">
    <property type="entry name" value="Myosin VI head, motor domain, U50 subdomain"/>
    <property type="match status" value="1"/>
</dbReference>
<dbReference type="PRINTS" id="PR00193">
    <property type="entry name" value="MYOSINHEAVY"/>
</dbReference>
<feature type="transmembrane region" description="Helical" evidence="18">
    <location>
        <begin position="947"/>
        <end position="966"/>
    </location>
</feature>
<evidence type="ECO:0000256" key="1">
    <source>
        <dbReference type="ARBA" id="ARBA00004651"/>
    </source>
</evidence>
<dbReference type="InterPro" id="IPR004835">
    <property type="entry name" value="Chitin_synth"/>
</dbReference>
<dbReference type="GO" id="GO:0031505">
    <property type="term" value="P:fungal-type cell wall organization"/>
    <property type="evidence" value="ECO:0007669"/>
    <property type="project" value="TreeGrafter"/>
</dbReference>
<keyword evidence="22" id="KW-1185">Reference proteome</keyword>
<dbReference type="GO" id="GO:0005886">
    <property type="term" value="C:plasma membrane"/>
    <property type="evidence" value="ECO:0007669"/>
    <property type="project" value="UniProtKB-SubCell"/>
</dbReference>
<keyword evidence="10 16" id="KW-0518">Myosin</keyword>
<dbReference type="Gene3D" id="1.10.10.60">
    <property type="entry name" value="Homeodomain-like"/>
    <property type="match status" value="1"/>
</dbReference>
<evidence type="ECO:0000256" key="5">
    <source>
        <dbReference type="ARBA" id="ARBA00022679"/>
    </source>
</evidence>
<dbReference type="GO" id="GO:0003779">
    <property type="term" value="F:actin binding"/>
    <property type="evidence" value="ECO:0007669"/>
    <property type="project" value="UniProtKB-KW"/>
</dbReference>
<dbReference type="Gene3D" id="1.10.10.820">
    <property type="match status" value="1"/>
</dbReference>
<evidence type="ECO:0000256" key="11">
    <source>
        <dbReference type="ARBA" id="ARBA00023136"/>
    </source>
</evidence>
<evidence type="ECO:0000256" key="10">
    <source>
        <dbReference type="ARBA" id="ARBA00023123"/>
    </source>
</evidence>
<dbReference type="Gene3D" id="1.20.58.530">
    <property type="match status" value="1"/>
</dbReference>
<evidence type="ECO:0000256" key="12">
    <source>
        <dbReference type="ARBA" id="ARBA00023175"/>
    </source>
</evidence>
<feature type="transmembrane region" description="Helical" evidence="18">
    <location>
        <begin position="1249"/>
        <end position="1271"/>
    </location>
</feature>
<dbReference type="SUPFAM" id="SSF55856">
    <property type="entry name" value="Cytochrome b5-like heme/steroid binding domain"/>
    <property type="match status" value="1"/>
</dbReference>
<dbReference type="GO" id="GO:0016459">
    <property type="term" value="C:myosin complex"/>
    <property type="evidence" value="ECO:0007669"/>
    <property type="project" value="UniProtKB-KW"/>
</dbReference>
<keyword evidence="12 16" id="KW-0505">Motor protein</keyword>
<dbReference type="SUPFAM" id="SSF109715">
    <property type="entry name" value="DEK C-terminal domain"/>
    <property type="match status" value="1"/>
</dbReference>
<dbReference type="PROSITE" id="PS51456">
    <property type="entry name" value="MYOSIN_MOTOR"/>
    <property type="match status" value="1"/>
</dbReference>
<keyword evidence="8 16" id="KW-0067">ATP-binding</keyword>
<dbReference type="CDD" id="cd14879">
    <property type="entry name" value="MYSc_Myo17"/>
    <property type="match status" value="1"/>
</dbReference>
<keyword evidence="3" id="KW-1003">Cell membrane</keyword>
<feature type="transmembrane region" description="Helical" evidence="18">
    <location>
        <begin position="1647"/>
        <end position="1668"/>
    </location>
</feature>
<keyword evidence="6 18" id="KW-0812">Transmembrane</keyword>
<dbReference type="EMBL" id="JARIHO010000108">
    <property type="protein sequence ID" value="KAJ7303050.1"/>
    <property type="molecule type" value="Genomic_DNA"/>
</dbReference>
<dbReference type="PANTHER" id="PTHR22914">
    <property type="entry name" value="CHITIN SYNTHASE"/>
    <property type="match status" value="1"/>
</dbReference>
<evidence type="ECO:0000256" key="4">
    <source>
        <dbReference type="ARBA" id="ARBA00022676"/>
    </source>
</evidence>
<dbReference type="Pfam" id="PF03142">
    <property type="entry name" value="Chitin_synth_2"/>
    <property type="match status" value="1"/>
</dbReference>
<evidence type="ECO:0000256" key="2">
    <source>
        <dbReference type="ARBA" id="ARBA00012543"/>
    </source>
</evidence>
<comment type="catalytic activity">
    <reaction evidence="15">
        <text>[(1-&gt;4)-N-acetyl-beta-D-glucosaminyl](n) + UDP-N-acetyl-alpha-D-glucosamine = [(1-&gt;4)-N-acetyl-beta-D-glucosaminyl](n+1) + UDP + H(+)</text>
        <dbReference type="Rhea" id="RHEA:16637"/>
        <dbReference type="Rhea" id="RHEA-COMP:9593"/>
        <dbReference type="Rhea" id="RHEA-COMP:9595"/>
        <dbReference type="ChEBI" id="CHEBI:15378"/>
        <dbReference type="ChEBI" id="CHEBI:17029"/>
        <dbReference type="ChEBI" id="CHEBI:57705"/>
        <dbReference type="ChEBI" id="CHEBI:58223"/>
        <dbReference type="EC" id="2.4.1.16"/>
    </reaction>
</comment>
<feature type="compositionally biased region" description="Polar residues" evidence="17">
    <location>
        <begin position="888"/>
        <end position="898"/>
    </location>
</feature>
<feature type="compositionally biased region" description="Polar residues" evidence="17">
    <location>
        <begin position="1836"/>
        <end position="1852"/>
    </location>
</feature>
<keyword evidence="14 16" id="KW-0009">Actin-binding</keyword>
<dbReference type="SUPFAM" id="SSF52540">
    <property type="entry name" value="P-loop containing nucleoside triphosphate hydrolases"/>
    <property type="match status" value="1"/>
</dbReference>
<evidence type="ECO:0000256" key="3">
    <source>
        <dbReference type="ARBA" id="ARBA00022475"/>
    </source>
</evidence>
<feature type="region of interest" description="Actin-binding" evidence="16">
    <location>
        <begin position="649"/>
        <end position="671"/>
    </location>
</feature>
<evidence type="ECO:0000256" key="6">
    <source>
        <dbReference type="ARBA" id="ARBA00022692"/>
    </source>
</evidence>
<keyword evidence="9 18" id="KW-1133">Transmembrane helix</keyword>
<dbReference type="GO" id="GO:0030428">
    <property type="term" value="C:cell septum"/>
    <property type="evidence" value="ECO:0007669"/>
    <property type="project" value="TreeGrafter"/>
</dbReference>
<evidence type="ECO:0000256" key="15">
    <source>
        <dbReference type="ARBA" id="ARBA00048014"/>
    </source>
</evidence>
<sequence>MNRSQPLESIVDLGSLGNVSDDTIVACLRERFMSDTIYTDVGSSALVALNPHKYVSTSSDAVMHKYAANYRDTAEDKEQLPPHIFQLANNAYYHMRRTTQDQAIIFTGETASGKSENRRLAIKALLELSVSAPGKKGSKLLAQVPASEFVLESFGNARTLFNPNASRFGKYTELQFGDRGRLQGIKTLDYYLERNRVSGAPSGERNFHIFYYLVAGASPDERAHLQLLDRTTYRYLGSHNRPTAGGRPSDDAMRFEQLKGALKTIGLSKRHVAQTCQLVAAILHLGNLEFTIDRSRNEDAASVRNTDVLAVVADFLGVSAGDLESALSYRTRLVKKELCTVFLDCDGASDNRDDLAKSLYALLFAWLNEHINQRLCRDDFNSFIALLDLPGPQNLSSRPNSLDQFCVNLANERLHAWTAHALFEAHVPEYTTEGLIPALLPAQIGNYYDNAECIRLLQNRPGGLVHIMDDQARRAPKKTDATMVEAFTKRWGNHSSFKTSGGGVVGGPAGTFTISHFNGPVTYSAEGFLARNLDALNPDFVSLLRGEGEGGPGGSVNPFVKGLFSGRAIATQAHPRNEDTIVAAQQPVKPMRAPSTRRKAGAPKRASAVLSPTSPDLTIPEDESADPFAGGVAPTGAGTGVAGEFRAALDTLFATLDETQAWHVFCVNPNDAQLPNQLEGRSVKGQVRSAGLTAVATRTGGGAGNSVWEVGMPVGEFCERYRDGLEDHGVVEGGERERVEQARTAFGLGARDVVLGATKVYLSHKAFHRFEDVLRAAEGEEKRVVHRDGPGADQYAPYASSPMLEGGEAPWGGNSNSGTAPYDQYGGSSAALPLVAHASPFQRAELYERDDDAGYDERGSLRRGPDSDFDARSRYTSAPGGDEERETASNFGSESYAPSRNMFGPEGKGGKAGAGGAPLLDKDALAGEIAEGETTEVYKESSARRRWTFLCRCLTWWIPDFLLVWCGRMKRGDVRQAWREKLALNMLIWFACLCTAFVIVFLGRLICPTEHVFSRSELASHNFANNANNAYVSIRGEVFDLNTIVSLHGRTVAVVPPKTILKTYAGNSADDIFPVQVSALCNGVDGGVSPYVTFSSSNDTDPNAQYHDFRFFTNDSRPDWYFESMVQMRWMARRGFVGITPKEIRTRANNGSSIGIYNGLVYDLTSYVQNPRGVKAPTGTKEPEVDTNFMSEKVVDIFKFNAGGDVTKDINNLVGNGLNADQLARQKVCLRNLFTIGRVDSRESAKCIFSTYLLLILSIIMVSVIGFKFLASISLAGVRAPEDHDKFVICQVPCYTEGDSSLRRTIDSLAQLKYDDKRKLLLVICDGMIVGSGNDRPTPRIVLDILGADPNLDPEPLSFLSLGEGTKQHNMGKVYSGLYECKGHVVPYLVIAKVGKPTERSRPGNRGKRDSQMLLMHFLNKVHFNSPMNPLELEMYHQIKNVIGVNPTFYEYVFMVDADTTVDQYSVNRLISSMIHDKKLLGVCGETQLANSKQSIITMMQVYEYFISHNMAKAFESLFSSVTCLPGCFTLYRLRTPDTHKPLLISNQLIQDYSENRVDTLHMKNLLHLGEDRYLTTLLLKHFPTFKTQFVRDAHAYTVAPDDWKVLLSQRRRWINSTVHNLGELVFLEQLCGFCCFSMRFVVMIDLVSTLTQPVTVAYIVYLIYLVTAEHEQIQTISLIMIIAVYAIQMFVFILRRKWDMIGWMFFYILAIPVFSFYLPLYSFWKMDDFSWGQTRVVLGESGKKMIVHDEGKFDPRIIPLKSWNDYENELWDKESNHSIGSWVPPPRFKGEGYAESHTASLYGRETTYEPRSYSPAPSQAGGYNPMQYPPPGYQSGRNTPQSMFQRPTTNYLDVPIPGSPGELDLPPGAPTDSDLERSVQDVLRNADLNSITKREIRRRLEAHYGMDMTSRKATINAAVDRVLLAHA</sequence>
<reference evidence="21" key="1">
    <citation type="submission" date="2023-03" db="EMBL/GenBank/DDBJ databases">
        <title>Massive genome expansion in bonnet fungi (Mycena s.s.) driven by repeated elements and novel gene families across ecological guilds.</title>
        <authorList>
            <consortium name="Lawrence Berkeley National Laboratory"/>
            <person name="Harder C.B."/>
            <person name="Miyauchi S."/>
            <person name="Viragh M."/>
            <person name="Kuo A."/>
            <person name="Thoen E."/>
            <person name="Andreopoulos B."/>
            <person name="Lu D."/>
            <person name="Skrede I."/>
            <person name="Drula E."/>
            <person name="Henrissat B."/>
            <person name="Morin E."/>
            <person name="Kohler A."/>
            <person name="Barry K."/>
            <person name="LaButti K."/>
            <person name="Morin E."/>
            <person name="Salamov A."/>
            <person name="Lipzen A."/>
            <person name="Mereny Z."/>
            <person name="Hegedus B."/>
            <person name="Baldrian P."/>
            <person name="Stursova M."/>
            <person name="Weitz H."/>
            <person name="Taylor A."/>
            <person name="Grigoriev I.V."/>
            <person name="Nagy L.G."/>
            <person name="Martin F."/>
            <person name="Kauserud H."/>
        </authorList>
    </citation>
    <scope>NUCLEOTIDE SEQUENCE</scope>
    <source>
        <strain evidence="21">CBHHK002</strain>
    </source>
</reference>
<gene>
    <name evidence="21" type="ORF">DFH08DRAFT_1089486</name>
</gene>
<evidence type="ECO:0000256" key="7">
    <source>
        <dbReference type="ARBA" id="ARBA00022741"/>
    </source>
</evidence>
<keyword evidence="13" id="KW-0325">Glycoprotein</keyword>
<dbReference type="PROSITE" id="PS51998">
    <property type="entry name" value="DEK_C"/>
    <property type="match status" value="1"/>
</dbReference>
<comment type="similarity">
    <text evidence="16">Belongs to the TRAFAC class myosin-kinesin ATPase superfamily. Myosin family.</text>
</comment>
<protein>
    <recommendedName>
        <fullName evidence="2">chitin synthase</fullName>
        <ecNumber evidence="2">2.4.1.16</ecNumber>
    </recommendedName>
</protein>
<keyword evidence="5" id="KW-0808">Transferase</keyword>
<dbReference type="SUPFAM" id="SSF53448">
    <property type="entry name" value="Nucleotide-diphospho-sugar transferases"/>
    <property type="match status" value="1"/>
</dbReference>
<dbReference type="Pfam" id="PF00063">
    <property type="entry name" value="Myosin_head"/>
    <property type="match status" value="1"/>
</dbReference>
<evidence type="ECO:0000256" key="13">
    <source>
        <dbReference type="ARBA" id="ARBA00023180"/>
    </source>
</evidence>
<feature type="transmembrane region" description="Helical" evidence="18">
    <location>
        <begin position="987"/>
        <end position="1006"/>
    </location>
</feature>
<dbReference type="Gene3D" id="3.40.850.10">
    <property type="entry name" value="Kinesin motor domain"/>
    <property type="match status" value="1"/>
</dbReference>
<dbReference type="EC" id="2.4.1.16" evidence="2"/>
<feature type="binding site" evidence="16">
    <location>
        <begin position="108"/>
        <end position="115"/>
    </location>
    <ligand>
        <name>ATP</name>
        <dbReference type="ChEBI" id="CHEBI:30616"/>
    </ligand>
</feature>
<evidence type="ECO:0000256" key="14">
    <source>
        <dbReference type="ARBA" id="ARBA00023203"/>
    </source>
</evidence>
<evidence type="ECO:0000259" key="20">
    <source>
        <dbReference type="PROSITE" id="PS51998"/>
    </source>
</evidence>
<dbReference type="InterPro" id="IPR036400">
    <property type="entry name" value="Cyt_B5-like_heme/steroid_sf"/>
</dbReference>
<feature type="domain" description="Myosin motor" evidence="19">
    <location>
        <begin position="8"/>
        <end position="692"/>
    </location>
</feature>
<evidence type="ECO:0000313" key="21">
    <source>
        <dbReference type="EMBL" id="KAJ7303050.1"/>
    </source>
</evidence>
<evidence type="ECO:0000313" key="22">
    <source>
        <dbReference type="Proteomes" id="UP001218218"/>
    </source>
</evidence>
<dbReference type="GO" id="GO:0006031">
    <property type="term" value="P:chitin biosynthetic process"/>
    <property type="evidence" value="ECO:0007669"/>
    <property type="project" value="TreeGrafter"/>
</dbReference>
<dbReference type="GO" id="GO:0005524">
    <property type="term" value="F:ATP binding"/>
    <property type="evidence" value="ECO:0007669"/>
    <property type="project" value="UniProtKB-UniRule"/>
</dbReference>
<dbReference type="PANTHER" id="PTHR22914:SF45">
    <property type="entry name" value="CHITIN SYNTHASE"/>
    <property type="match status" value="1"/>
</dbReference>
<dbReference type="InterPro" id="IPR036961">
    <property type="entry name" value="Kinesin_motor_dom_sf"/>
</dbReference>
<feature type="region of interest" description="Disordered" evidence="17">
    <location>
        <begin position="588"/>
        <end position="620"/>
    </location>
</feature>
<dbReference type="InterPro" id="IPR029044">
    <property type="entry name" value="Nucleotide-diphossugar_trans"/>
</dbReference>
<keyword evidence="11 18" id="KW-0472">Membrane</keyword>
<dbReference type="GO" id="GO:0003774">
    <property type="term" value="F:cytoskeletal motor activity"/>
    <property type="evidence" value="ECO:0007669"/>
    <property type="project" value="UniProtKB-UniRule"/>
</dbReference>
<comment type="caution">
    <text evidence="21">The sequence shown here is derived from an EMBL/GenBank/DDBJ whole genome shotgun (WGS) entry which is preliminary data.</text>
</comment>
<feature type="transmembrane region" description="Helical" evidence="18">
    <location>
        <begin position="1674"/>
        <end position="1695"/>
    </location>
</feature>
<dbReference type="Proteomes" id="UP001218218">
    <property type="component" value="Unassembled WGS sequence"/>
</dbReference>
<feature type="transmembrane region" description="Helical" evidence="18">
    <location>
        <begin position="1702"/>
        <end position="1725"/>
    </location>
</feature>
<evidence type="ECO:0000256" key="16">
    <source>
        <dbReference type="PROSITE-ProRule" id="PRU00782"/>
    </source>
</evidence>
<feature type="region of interest" description="Disordered" evidence="17">
    <location>
        <begin position="783"/>
        <end position="824"/>
    </location>
</feature>
<dbReference type="InterPro" id="IPR001609">
    <property type="entry name" value="Myosin_head_motor_dom-like"/>
</dbReference>
<evidence type="ECO:0000256" key="18">
    <source>
        <dbReference type="SAM" id="Phobius"/>
    </source>
</evidence>
<comment type="subcellular location">
    <subcellularLocation>
        <location evidence="1">Cell membrane</location>
        <topology evidence="1">Multi-pass membrane protein</topology>
    </subcellularLocation>
</comment>
<dbReference type="InterPro" id="IPR027417">
    <property type="entry name" value="P-loop_NTPase"/>
</dbReference>
<proteinExistence type="inferred from homology"/>
<feature type="domain" description="DEK-C" evidence="20">
    <location>
        <begin position="1870"/>
        <end position="1925"/>
    </location>
</feature>
<evidence type="ECO:0000259" key="19">
    <source>
        <dbReference type="PROSITE" id="PS51456"/>
    </source>
</evidence>
<keyword evidence="7 16" id="KW-0547">Nucleotide-binding</keyword>
<evidence type="ECO:0000256" key="9">
    <source>
        <dbReference type="ARBA" id="ARBA00022989"/>
    </source>
</evidence>
<organism evidence="21 22">
    <name type="scientific">Mycena albidolilacea</name>
    <dbReference type="NCBI Taxonomy" id="1033008"/>
    <lineage>
        <taxon>Eukaryota</taxon>
        <taxon>Fungi</taxon>
        <taxon>Dikarya</taxon>
        <taxon>Basidiomycota</taxon>
        <taxon>Agaricomycotina</taxon>
        <taxon>Agaricomycetes</taxon>
        <taxon>Agaricomycetidae</taxon>
        <taxon>Agaricales</taxon>
        <taxon>Marasmiineae</taxon>
        <taxon>Mycenaceae</taxon>
        <taxon>Mycena</taxon>
    </lineage>
</organism>
<feature type="region of interest" description="Disordered" evidence="17">
    <location>
        <begin position="847"/>
        <end position="914"/>
    </location>
</feature>
<evidence type="ECO:0000256" key="8">
    <source>
        <dbReference type="ARBA" id="ARBA00022840"/>
    </source>
</evidence>
<feature type="compositionally biased region" description="Basic and acidic residues" evidence="17">
    <location>
        <begin position="855"/>
        <end position="873"/>
    </location>
</feature>
<accession>A0AAD6Z0S9</accession>
<dbReference type="Pfam" id="PF08766">
    <property type="entry name" value="DEK_C"/>
    <property type="match status" value="1"/>
</dbReference>